<dbReference type="PRINTS" id="PR00313">
    <property type="entry name" value="CABNDNGRPT"/>
</dbReference>
<dbReference type="Pfam" id="PF00353">
    <property type="entry name" value="HemolysinCabind"/>
    <property type="match status" value="1"/>
</dbReference>
<feature type="compositionally biased region" description="Basic and acidic residues" evidence="5">
    <location>
        <begin position="295"/>
        <end position="305"/>
    </location>
</feature>
<dbReference type="Proteomes" id="UP000321085">
    <property type="component" value="Unassembled WGS sequence"/>
</dbReference>
<feature type="region of interest" description="Disordered" evidence="5">
    <location>
        <begin position="295"/>
        <end position="317"/>
    </location>
</feature>
<evidence type="ECO:0000256" key="4">
    <source>
        <dbReference type="ARBA" id="ARBA00022737"/>
    </source>
</evidence>
<comment type="cofactor">
    <cofactor evidence="1">
        <name>Ca(2+)</name>
        <dbReference type="ChEBI" id="CHEBI:29108"/>
    </cofactor>
</comment>
<evidence type="ECO:0000259" key="6">
    <source>
        <dbReference type="Pfam" id="PF03537"/>
    </source>
</evidence>
<dbReference type="InterPro" id="IPR016063">
    <property type="entry name" value="TM1410_Glycdase"/>
</dbReference>
<dbReference type="Pfam" id="PF08548">
    <property type="entry name" value="Peptidase_M10_C"/>
    <property type="match status" value="1"/>
</dbReference>
<dbReference type="Gene3D" id="2.150.10.10">
    <property type="entry name" value="Serralysin-like metalloprotease, C-terminal"/>
    <property type="match status" value="1"/>
</dbReference>
<dbReference type="Gene3D" id="3.20.20.70">
    <property type="entry name" value="Aldolase class I"/>
    <property type="match status" value="1"/>
</dbReference>
<keyword evidence="4" id="KW-0677">Repeat</keyword>
<dbReference type="InterPro" id="IPR018511">
    <property type="entry name" value="Hemolysin-typ_Ca-bd_CS"/>
</dbReference>
<dbReference type="InterPro" id="IPR011049">
    <property type="entry name" value="Serralysin-like_metalloprot_C"/>
</dbReference>
<evidence type="ECO:0000259" key="7">
    <source>
        <dbReference type="Pfam" id="PF08548"/>
    </source>
</evidence>
<evidence type="ECO:0000256" key="5">
    <source>
        <dbReference type="SAM" id="MobiDB-lite"/>
    </source>
</evidence>
<dbReference type="PRINTS" id="PR01545">
    <property type="entry name" value="THEMAYE10DUF"/>
</dbReference>
<organism evidence="8 9">
    <name type="scientific">Microvirga aerophila</name>
    <dbReference type="NCBI Taxonomy" id="670291"/>
    <lineage>
        <taxon>Bacteria</taxon>
        <taxon>Pseudomonadati</taxon>
        <taxon>Pseudomonadota</taxon>
        <taxon>Alphaproteobacteria</taxon>
        <taxon>Hyphomicrobiales</taxon>
        <taxon>Methylobacteriaceae</taxon>
        <taxon>Microvirga</taxon>
    </lineage>
</organism>
<dbReference type="InterPro" id="IPR016062">
    <property type="entry name" value="TM1410-rel"/>
</dbReference>
<comment type="subcellular location">
    <subcellularLocation>
        <location evidence="2">Secreted</location>
    </subcellularLocation>
</comment>
<sequence length="428" mass="47151">MGYRPKSWGYQLQDVDPRKIAKSKYGLVVIDYEQDGPRSFTSAEIKLMKAKGATKLVSYVSIGEAEDYRNYWKKGWSSEPPAWLERENPDWEGNYKVRYWQKDWQKLTIDRIKDVARAGYDGAYLDIIDAYEYFAPTRASTAKDMVDFVAKIASAARKINPEFLIIPQNGEGLLKYGKYLSMIDGIGKEDLFYGLAGDGVRNERDEIAYSRKSLNKATKAGKFVLSVEYLSDKAAVSSYLKGVTKTDYVPYIGPRDLDKIMPPLSSTTKASKASAADHDIAVLVGTAAADVIGGSDRDDRIEGRGGADTLSGGKGDDHVVGGPGGDLLWGGAGTDIFVFQSARDSKPVSPDVVIDFSHRQGDRMDLHLVDGNLIRSGREAFIFIGDERFTPKAGELRYDDGILSGDGKADLVIKLANKAALHWDVLIL</sequence>
<evidence type="ECO:0000313" key="8">
    <source>
        <dbReference type="EMBL" id="GEO18043.1"/>
    </source>
</evidence>
<keyword evidence="3" id="KW-0964">Secreted</keyword>
<evidence type="ECO:0000256" key="2">
    <source>
        <dbReference type="ARBA" id="ARBA00004613"/>
    </source>
</evidence>
<dbReference type="GO" id="GO:0005615">
    <property type="term" value="C:extracellular space"/>
    <property type="evidence" value="ECO:0007669"/>
    <property type="project" value="InterPro"/>
</dbReference>
<dbReference type="AlphaFoldDB" id="A0A512C1H9"/>
<feature type="domain" description="Glycoside-hydrolase family GH114 TIM-barrel" evidence="6">
    <location>
        <begin position="7"/>
        <end position="258"/>
    </location>
</feature>
<evidence type="ECO:0000256" key="3">
    <source>
        <dbReference type="ARBA" id="ARBA00022525"/>
    </source>
</evidence>
<dbReference type="SUPFAM" id="SSF51120">
    <property type="entry name" value="beta-Roll"/>
    <property type="match status" value="1"/>
</dbReference>
<dbReference type="PANTHER" id="PTHR35882:SF2">
    <property type="entry name" value="PELA"/>
    <property type="match status" value="1"/>
</dbReference>
<dbReference type="PANTHER" id="PTHR35882">
    <property type="entry name" value="PELA"/>
    <property type="match status" value="1"/>
</dbReference>
<feature type="domain" description="Peptidase M10 serralysin C-terminal" evidence="7">
    <location>
        <begin position="312"/>
        <end position="418"/>
    </location>
</feature>
<accession>A0A512C1H9</accession>
<dbReference type="InterPro" id="IPR013858">
    <property type="entry name" value="Peptidase_M10B_C"/>
</dbReference>
<gene>
    <name evidence="8" type="ORF">MAE02_57390</name>
</gene>
<reference evidence="8 9" key="1">
    <citation type="submission" date="2019-07" db="EMBL/GenBank/DDBJ databases">
        <title>Whole genome shotgun sequence of Microvirga aerophila NBRC 106136.</title>
        <authorList>
            <person name="Hosoyama A."/>
            <person name="Uohara A."/>
            <person name="Ohji S."/>
            <person name="Ichikawa N."/>
        </authorList>
    </citation>
    <scope>NUCLEOTIDE SEQUENCE [LARGE SCALE GENOMIC DNA]</scope>
    <source>
        <strain evidence="8 9">NBRC 106136</strain>
    </source>
</reference>
<dbReference type="SUPFAM" id="SSF51445">
    <property type="entry name" value="(Trans)glycosidases"/>
    <property type="match status" value="1"/>
</dbReference>
<comment type="caution">
    <text evidence="8">The sequence shown here is derived from an EMBL/GenBank/DDBJ whole genome shotgun (WGS) entry which is preliminary data.</text>
</comment>
<dbReference type="Pfam" id="PF03537">
    <property type="entry name" value="Glyco_hydro_114"/>
    <property type="match status" value="1"/>
</dbReference>
<protein>
    <submittedName>
        <fullName evidence="8">Uncharacterized protein</fullName>
    </submittedName>
</protein>
<dbReference type="GO" id="GO:0005509">
    <property type="term" value="F:calcium ion binding"/>
    <property type="evidence" value="ECO:0007669"/>
    <property type="project" value="InterPro"/>
</dbReference>
<dbReference type="InterPro" id="IPR004352">
    <property type="entry name" value="GH114_TIM-barrel"/>
</dbReference>
<proteinExistence type="predicted"/>
<dbReference type="InterPro" id="IPR013785">
    <property type="entry name" value="Aldolase_TIM"/>
</dbReference>
<evidence type="ECO:0000256" key="1">
    <source>
        <dbReference type="ARBA" id="ARBA00001913"/>
    </source>
</evidence>
<dbReference type="NCBIfam" id="TIGR01370">
    <property type="entry name" value="MJ1477/TM1410 family putative glycoside hydrolase"/>
    <property type="match status" value="1"/>
</dbReference>
<evidence type="ECO:0000313" key="9">
    <source>
        <dbReference type="Proteomes" id="UP000321085"/>
    </source>
</evidence>
<name>A0A512C1H9_9HYPH</name>
<dbReference type="InterPro" id="IPR001343">
    <property type="entry name" value="Hemolysn_Ca-bd"/>
</dbReference>
<dbReference type="EMBL" id="BJYU01000147">
    <property type="protein sequence ID" value="GEO18043.1"/>
    <property type="molecule type" value="Genomic_DNA"/>
</dbReference>
<dbReference type="InterPro" id="IPR017853">
    <property type="entry name" value="GH"/>
</dbReference>
<dbReference type="RefSeq" id="WP_147022813.1">
    <property type="nucleotide sequence ID" value="NZ_BJYU01000147.1"/>
</dbReference>
<dbReference type="PROSITE" id="PS00330">
    <property type="entry name" value="HEMOLYSIN_CALCIUM"/>
    <property type="match status" value="1"/>
</dbReference>
<keyword evidence="9" id="KW-1185">Reference proteome</keyword>